<reference evidence="10 11" key="1">
    <citation type="submission" date="2018-12" db="EMBL/GenBank/DDBJ databases">
        <title>Lysinibacillus antri sp. nov., isolated from a cave soil.</title>
        <authorList>
            <person name="Narsing Rao M.P."/>
            <person name="Zhang H."/>
            <person name="Dong Z.-Y."/>
            <person name="Niu X.-K."/>
            <person name="Zhang K."/>
            <person name="Fang B.-Z."/>
            <person name="Kang Y.-Q."/>
            <person name="Xiao M."/>
            <person name="Li W.-J."/>
        </authorList>
    </citation>
    <scope>NUCLEOTIDE SEQUENCE [LARGE SCALE GENOMIC DNA]</scope>
    <source>
        <strain evidence="10 11">SYSU K30002</strain>
    </source>
</reference>
<evidence type="ECO:0000313" key="10">
    <source>
        <dbReference type="EMBL" id="RUL49343.1"/>
    </source>
</evidence>
<feature type="transmembrane region" description="Helical" evidence="7">
    <location>
        <begin position="137"/>
        <end position="158"/>
    </location>
</feature>
<comment type="subcellular location">
    <subcellularLocation>
        <location evidence="1">Cell membrane</location>
        <topology evidence="1">Multi-pass membrane protein</topology>
    </subcellularLocation>
</comment>
<dbReference type="Gene3D" id="2.30.30.60">
    <property type="match status" value="1"/>
</dbReference>
<dbReference type="AlphaFoldDB" id="A0A432L8T2"/>
<dbReference type="PANTHER" id="PTHR30566">
    <property type="entry name" value="YNAI-RELATED MECHANOSENSITIVE ION CHANNEL"/>
    <property type="match status" value="1"/>
</dbReference>
<accession>A0A432L8T2</accession>
<organism evidence="10 11">
    <name type="scientific">Lysinibacillus antri</name>
    <dbReference type="NCBI Taxonomy" id="2498145"/>
    <lineage>
        <taxon>Bacteria</taxon>
        <taxon>Bacillati</taxon>
        <taxon>Bacillota</taxon>
        <taxon>Bacilli</taxon>
        <taxon>Bacillales</taxon>
        <taxon>Bacillaceae</taxon>
        <taxon>Lysinibacillus</taxon>
    </lineage>
</organism>
<keyword evidence="6 7" id="KW-0472">Membrane</keyword>
<keyword evidence="3" id="KW-1003">Cell membrane</keyword>
<gene>
    <name evidence="10" type="ORF">EK386_15390</name>
</gene>
<evidence type="ECO:0000256" key="1">
    <source>
        <dbReference type="ARBA" id="ARBA00004651"/>
    </source>
</evidence>
<dbReference type="InterPro" id="IPR006685">
    <property type="entry name" value="MscS_channel_2nd"/>
</dbReference>
<dbReference type="InterPro" id="IPR010920">
    <property type="entry name" value="LSM_dom_sf"/>
</dbReference>
<dbReference type="InterPro" id="IPR023408">
    <property type="entry name" value="MscS_beta-dom_sf"/>
</dbReference>
<dbReference type="GO" id="GO:0005886">
    <property type="term" value="C:plasma membrane"/>
    <property type="evidence" value="ECO:0007669"/>
    <property type="project" value="UniProtKB-SubCell"/>
</dbReference>
<evidence type="ECO:0000256" key="4">
    <source>
        <dbReference type="ARBA" id="ARBA00022692"/>
    </source>
</evidence>
<keyword evidence="4 7" id="KW-0812">Transmembrane</keyword>
<evidence type="ECO:0000256" key="7">
    <source>
        <dbReference type="SAM" id="Phobius"/>
    </source>
</evidence>
<dbReference type="InterPro" id="IPR011014">
    <property type="entry name" value="MscS_channel_TM-2"/>
</dbReference>
<dbReference type="GO" id="GO:0055085">
    <property type="term" value="P:transmembrane transport"/>
    <property type="evidence" value="ECO:0007669"/>
    <property type="project" value="InterPro"/>
</dbReference>
<feature type="domain" description="Mechanosensitive ion channel MscS C-terminal" evidence="9">
    <location>
        <begin position="272"/>
        <end position="343"/>
    </location>
</feature>
<feature type="domain" description="Mechanosensitive ion channel MscS" evidence="8">
    <location>
        <begin position="185"/>
        <end position="251"/>
    </location>
</feature>
<evidence type="ECO:0000313" key="11">
    <source>
        <dbReference type="Proteomes" id="UP000287910"/>
    </source>
</evidence>
<evidence type="ECO:0000259" key="9">
    <source>
        <dbReference type="Pfam" id="PF21082"/>
    </source>
</evidence>
<dbReference type="SUPFAM" id="SSF50182">
    <property type="entry name" value="Sm-like ribonucleoproteins"/>
    <property type="match status" value="1"/>
</dbReference>
<feature type="transmembrane region" description="Helical" evidence="7">
    <location>
        <begin position="20"/>
        <end position="41"/>
    </location>
</feature>
<protein>
    <submittedName>
        <fullName evidence="10">Mechanosensitive ion channel family protein</fullName>
    </submittedName>
</protein>
<evidence type="ECO:0000259" key="8">
    <source>
        <dbReference type="Pfam" id="PF00924"/>
    </source>
</evidence>
<feature type="transmembrane region" description="Helical" evidence="7">
    <location>
        <begin position="71"/>
        <end position="90"/>
    </location>
</feature>
<comment type="similarity">
    <text evidence="2">Belongs to the MscS (TC 1.A.23) family.</text>
</comment>
<dbReference type="InterPro" id="IPR049278">
    <property type="entry name" value="MS_channel_C"/>
</dbReference>
<dbReference type="PANTHER" id="PTHR30566:SF5">
    <property type="entry name" value="MECHANOSENSITIVE ION CHANNEL PROTEIN 1, MITOCHONDRIAL-RELATED"/>
    <property type="match status" value="1"/>
</dbReference>
<dbReference type="EMBL" id="RYYR01000026">
    <property type="protein sequence ID" value="RUL49343.1"/>
    <property type="molecule type" value="Genomic_DNA"/>
</dbReference>
<name>A0A432L8T2_9BACI</name>
<dbReference type="InterPro" id="IPR011066">
    <property type="entry name" value="MscS_channel_C_sf"/>
</dbReference>
<keyword evidence="5 7" id="KW-1133">Transmembrane helix</keyword>
<evidence type="ECO:0000256" key="2">
    <source>
        <dbReference type="ARBA" id="ARBA00008017"/>
    </source>
</evidence>
<evidence type="ECO:0000256" key="5">
    <source>
        <dbReference type="ARBA" id="ARBA00022989"/>
    </source>
</evidence>
<sequence length="359" mass="41734">MEYFHWLYPNMVVPTWIDLFIFIGIIILGWILQHYLLKYLIKRIAQFFEKKSKLVTARIIEHISREVRHGIFTGIVFFALAFLFEVTLFSNVSVKSFFYSLMVFYVFKGIYDVLTYYANHPETFYLNEKKLPFLTPFSLRIIKSFLALIAVAIIASLWHFNLNGFLTGIGLTGVALAFGIRDTSSHIFGSLSMGLDKPFQVGDFIATEDHKIEGTIQDINLRSTLISTADKGIVYVPNAYLLNKPIYNLSKREKRKIEFHLYLSIENSEEMIRNICEEVNKQILLHPNISKEDLILVYIDEIHADYYRMLVSFFVPTNNLHQKYTVHQDIIFVVKQIIDEANMKLVDPNAFKLSGLKKD</sequence>
<proteinExistence type="inferred from homology"/>
<dbReference type="Proteomes" id="UP000287910">
    <property type="component" value="Unassembled WGS sequence"/>
</dbReference>
<dbReference type="SUPFAM" id="SSF82861">
    <property type="entry name" value="Mechanosensitive channel protein MscS (YggB), transmembrane region"/>
    <property type="match status" value="1"/>
</dbReference>
<evidence type="ECO:0000256" key="3">
    <source>
        <dbReference type="ARBA" id="ARBA00022475"/>
    </source>
</evidence>
<dbReference type="SUPFAM" id="SSF82689">
    <property type="entry name" value="Mechanosensitive channel protein MscS (YggB), C-terminal domain"/>
    <property type="match status" value="1"/>
</dbReference>
<evidence type="ECO:0000256" key="6">
    <source>
        <dbReference type="ARBA" id="ARBA00023136"/>
    </source>
</evidence>
<dbReference type="Pfam" id="PF00924">
    <property type="entry name" value="MS_channel_2nd"/>
    <property type="match status" value="1"/>
</dbReference>
<feature type="transmembrane region" description="Helical" evidence="7">
    <location>
        <begin position="96"/>
        <end position="117"/>
    </location>
</feature>
<comment type="caution">
    <text evidence="10">The sequence shown here is derived from an EMBL/GenBank/DDBJ whole genome shotgun (WGS) entry which is preliminary data.</text>
</comment>
<dbReference type="Gene3D" id="1.10.287.1260">
    <property type="match status" value="1"/>
</dbReference>
<dbReference type="Pfam" id="PF21082">
    <property type="entry name" value="MS_channel_3rd"/>
    <property type="match status" value="1"/>
</dbReference>
<keyword evidence="11" id="KW-1185">Reference proteome</keyword>